<dbReference type="GO" id="GO:0005524">
    <property type="term" value="F:ATP binding"/>
    <property type="evidence" value="ECO:0007669"/>
    <property type="project" value="UniProtKB-KW"/>
</dbReference>
<evidence type="ECO:0000256" key="6">
    <source>
        <dbReference type="ARBA" id="ARBA00023136"/>
    </source>
</evidence>
<dbReference type="CDD" id="cd18587">
    <property type="entry name" value="ABC_6TM_LapB_like"/>
    <property type="match status" value="1"/>
</dbReference>
<evidence type="ECO:0000313" key="11">
    <source>
        <dbReference type="Proteomes" id="UP000014461"/>
    </source>
</evidence>
<evidence type="ECO:0000256" key="2">
    <source>
        <dbReference type="ARBA" id="ARBA00022692"/>
    </source>
</evidence>
<dbReference type="InterPro" id="IPR027417">
    <property type="entry name" value="P-loop_NTPase"/>
</dbReference>
<dbReference type="InterPro" id="IPR003439">
    <property type="entry name" value="ABC_transporter-like_ATP-bd"/>
</dbReference>
<proteinExistence type="predicted"/>
<feature type="transmembrane region" description="Helical" evidence="7">
    <location>
        <begin position="129"/>
        <end position="151"/>
    </location>
</feature>
<dbReference type="STRING" id="1331007.AALB_3613"/>
<dbReference type="InterPro" id="IPR036640">
    <property type="entry name" value="ABC1_TM_sf"/>
</dbReference>
<comment type="subcellular location">
    <subcellularLocation>
        <location evidence="1">Cell membrane</location>
        <topology evidence="1">Multi-pass membrane protein</topology>
    </subcellularLocation>
</comment>
<dbReference type="GO" id="GO:0015421">
    <property type="term" value="F:ABC-type oligopeptide transporter activity"/>
    <property type="evidence" value="ECO:0007669"/>
    <property type="project" value="TreeGrafter"/>
</dbReference>
<dbReference type="InterPro" id="IPR003593">
    <property type="entry name" value="AAA+_ATPase"/>
</dbReference>
<reference evidence="10" key="1">
    <citation type="journal article" date="2013" name="Genome Announc.">
        <title>Draft Genome Sequence of Agarivorans albus Strain MKT 106T, an Agarolytic Marine Bacterium.</title>
        <authorList>
            <person name="Yasuike M."/>
            <person name="Nakamura Y."/>
            <person name="Kai W."/>
            <person name="Fujiwara A."/>
            <person name="Fukui Y."/>
            <person name="Satomi M."/>
            <person name="Sano M."/>
        </authorList>
    </citation>
    <scope>NUCLEOTIDE SEQUENCE [LARGE SCALE GENOMIC DNA]</scope>
</reference>
<dbReference type="PROSITE" id="PS50929">
    <property type="entry name" value="ABC_TM1F"/>
    <property type="match status" value="1"/>
</dbReference>
<protein>
    <submittedName>
        <fullName evidence="10">Toxin secretion ATP-binding protein</fullName>
    </submittedName>
</protein>
<dbReference type="SUPFAM" id="SSF52540">
    <property type="entry name" value="P-loop containing nucleoside triphosphate hydrolases"/>
    <property type="match status" value="1"/>
</dbReference>
<gene>
    <name evidence="10" type="ORF">AALB_3613</name>
</gene>
<feature type="transmembrane region" description="Helical" evidence="7">
    <location>
        <begin position="347"/>
        <end position="369"/>
    </location>
</feature>
<evidence type="ECO:0000259" key="8">
    <source>
        <dbReference type="PROSITE" id="PS50893"/>
    </source>
</evidence>
<dbReference type="PROSITE" id="PS00211">
    <property type="entry name" value="ABC_TRANSPORTER_1"/>
    <property type="match status" value="1"/>
</dbReference>
<evidence type="ECO:0000256" key="4">
    <source>
        <dbReference type="ARBA" id="ARBA00022840"/>
    </source>
</evidence>
<dbReference type="Pfam" id="PF00005">
    <property type="entry name" value="ABC_tran"/>
    <property type="match status" value="1"/>
</dbReference>
<keyword evidence="11" id="KW-1185">Reference proteome</keyword>
<feature type="transmembrane region" description="Helical" evidence="7">
    <location>
        <begin position="235"/>
        <end position="259"/>
    </location>
</feature>
<dbReference type="GO" id="GO:0005886">
    <property type="term" value="C:plasma membrane"/>
    <property type="evidence" value="ECO:0007669"/>
    <property type="project" value="UniProtKB-SubCell"/>
</dbReference>
<evidence type="ECO:0000256" key="1">
    <source>
        <dbReference type="ARBA" id="ARBA00004651"/>
    </source>
</evidence>
<dbReference type="NCBIfam" id="TIGR03375">
    <property type="entry name" value="type_I_sec_LssB"/>
    <property type="match status" value="1"/>
</dbReference>
<evidence type="ECO:0000259" key="9">
    <source>
        <dbReference type="PROSITE" id="PS50929"/>
    </source>
</evidence>
<keyword evidence="2 7" id="KW-0812">Transmembrane</keyword>
<keyword evidence="4 10" id="KW-0067">ATP-binding</keyword>
<dbReference type="EMBL" id="BARX01000029">
    <property type="protein sequence ID" value="GAD03533.1"/>
    <property type="molecule type" value="Genomic_DNA"/>
</dbReference>
<organism evidence="10 11">
    <name type="scientific">Agarivorans albus MKT 106</name>
    <dbReference type="NCBI Taxonomy" id="1331007"/>
    <lineage>
        <taxon>Bacteria</taxon>
        <taxon>Pseudomonadati</taxon>
        <taxon>Pseudomonadota</taxon>
        <taxon>Gammaproteobacteria</taxon>
        <taxon>Alteromonadales</taxon>
        <taxon>Alteromonadaceae</taxon>
        <taxon>Agarivorans</taxon>
    </lineage>
</organism>
<feature type="domain" description="ABC transmembrane type-1" evidence="9">
    <location>
        <begin position="129"/>
        <end position="407"/>
    </location>
</feature>
<comment type="caution">
    <text evidence="10">The sequence shown here is derived from an EMBL/GenBank/DDBJ whole genome shotgun (WGS) entry which is preliminary data.</text>
</comment>
<dbReference type="InterPro" id="IPR017871">
    <property type="entry name" value="ABC_transporter-like_CS"/>
</dbReference>
<dbReference type="Proteomes" id="UP000014461">
    <property type="component" value="Unassembled WGS sequence"/>
</dbReference>
<dbReference type="InterPro" id="IPR039421">
    <property type="entry name" value="Type_1_exporter"/>
</dbReference>
<dbReference type="InterPro" id="IPR011527">
    <property type="entry name" value="ABC1_TM_dom"/>
</dbReference>
<evidence type="ECO:0000256" key="5">
    <source>
        <dbReference type="ARBA" id="ARBA00022989"/>
    </source>
</evidence>
<dbReference type="PANTHER" id="PTHR43394:SF1">
    <property type="entry name" value="ATP-BINDING CASSETTE SUB-FAMILY B MEMBER 10, MITOCHONDRIAL"/>
    <property type="match status" value="1"/>
</dbReference>
<accession>R9PQG6</accession>
<keyword evidence="6 7" id="KW-0472">Membrane</keyword>
<name>R9PQG6_AGAAL</name>
<feature type="domain" description="ABC transporter" evidence="8">
    <location>
        <begin position="440"/>
        <end position="675"/>
    </location>
</feature>
<dbReference type="SUPFAM" id="SSF90123">
    <property type="entry name" value="ABC transporter transmembrane region"/>
    <property type="match status" value="1"/>
</dbReference>
<dbReference type="Gene3D" id="1.20.1560.10">
    <property type="entry name" value="ABC transporter type 1, transmembrane domain"/>
    <property type="match status" value="1"/>
</dbReference>
<dbReference type="AlphaFoldDB" id="R9PQG6"/>
<dbReference type="PANTHER" id="PTHR43394">
    <property type="entry name" value="ATP-DEPENDENT PERMEASE MDL1, MITOCHONDRIAL"/>
    <property type="match status" value="1"/>
</dbReference>
<evidence type="ECO:0000256" key="3">
    <source>
        <dbReference type="ARBA" id="ARBA00022741"/>
    </source>
</evidence>
<evidence type="ECO:0000313" key="10">
    <source>
        <dbReference type="EMBL" id="GAD03533.1"/>
    </source>
</evidence>
<dbReference type="Pfam" id="PF00664">
    <property type="entry name" value="ABC_membrane"/>
    <property type="match status" value="1"/>
</dbReference>
<sequence length="682" mass="75568">MTVRGLPLANGKLEADYYARACVQAGLSATPIKLIQLKQFTGLLLVVDKQQQLRIVSSITKEVVIYQNTNQPNSQRQAIADFMAEATEQAWLITPLQNTDQRVEQLHQGKKTHWIYKALEQAKPWFRDLLVASIFINLLAMVVPLFTMNVYDRVVPNQAFNTLWTLAIGVTIALIFDWLLRKARSNITDMAGKQIDNTISASIMEKVLGMRLENKPQSVGAFSRQIQDFDSVRDFFTSVTLVTLVDLPFTLFFLALIAWLGGPMVFVPLAVLSGLIVFSLIMKARIAASMEQSAKLSTQRQAELFESLTTLTELKQFNAEGVNQRKWEQTTSQMGDWQIRSRHLSNLISHSIVTSQQVVTIGLVVIGVYRISEGLLSMGGLIAIVMLSGRAAGSINQLSMLILRYQQCQAAIQGLEQVMALPQEHQAEHKVQANNFEGKISFENVSFCYPEQNFNALSDINLQLMPGERLGLIGNAGSGKSSLISLMANQYAPSSGQISYQDIDASLWAPTVLRQHIGWLGQDPVLVFGSVIQNILLGTTSLDEEKLTWAIQHSGLQAHLSRMSNGLESQVGERGMLLSGGQRQAVALARALYRKPKLLLLDEPVSALDNNSQSLVKHSLAKLPRDISIVISSHQQSLLSICDRIIVLERGHIVANDKADVILGLQSKKRHSVSVVREAKHD</sequence>
<keyword evidence="3" id="KW-0547">Nucleotide-binding</keyword>
<dbReference type="SMART" id="SM00382">
    <property type="entry name" value="AAA"/>
    <property type="match status" value="1"/>
</dbReference>
<keyword evidence="5 7" id="KW-1133">Transmembrane helix</keyword>
<dbReference type="PROSITE" id="PS50893">
    <property type="entry name" value="ABC_TRANSPORTER_2"/>
    <property type="match status" value="1"/>
</dbReference>
<dbReference type="InterPro" id="IPR017750">
    <property type="entry name" value="ATPase_T1SS"/>
</dbReference>
<feature type="transmembrane region" description="Helical" evidence="7">
    <location>
        <begin position="163"/>
        <end position="180"/>
    </location>
</feature>
<dbReference type="Gene3D" id="3.40.50.300">
    <property type="entry name" value="P-loop containing nucleotide triphosphate hydrolases"/>
    <property type="match status" value="1"/>
</dbReference>
<evidence type="ECO:0000256" key="7">
    <source>
        <dbReference type="SAM" id="Phobius"/>
    </source>
</evidence>
<dbReference type="GO" id="GO:0016887">
    <property type="term" value="F:ATP hydrolysis activity"/>
    <property type="evidence" value="ECO:0007669"/>
    <property type="project" value="InterPro"/>
</dbReference>
<feature type="transmembrane region" description="Helical" evidence="7">
    <location>
        <begin position="265"/>
        <end position="282"/>
    </location>
</feature>